<organism evidence="1 2">
    <name type="scientific">Scleromatobacter humisilvae</name>
    <dbReference type="NCBI Taxonomy" id="2897159"/>
    <lineage>
        <taxon>Bacteria</taxon>
        <taxon>Pseudomonadati</taxon>
        <taxon>Pseudomonadota</taxon>
        <taxon>Betaproteobacteria</taxon>
        <taxon>Burkholderiales</taxon>
        <taxon>Sphaerotilaceae</taxon>
        <taxon>Scleromatobacter</taxon>
    </lineage>
</organism>
<proteinExistence type="predicted"/>
<dbReference type="RefSeq" id="WP_275685425.1">
    <property type="nucleotide sequence ID" value="NZ_JAJLJH010000014.1"/>
</dbReference>
<accession>A0A9X2C454</accession>
<evidence type="ECO:0000313" key="1">
    <source>
        <dbReference type="EMBL" id="MCK9689374.1"/>
    </source>
</evidence>
<dbReference type="AlphaFoldDB" id="A0A9X2C454"/>
<dbReference type="Proteomes" id="UP001139353">
    <property type="component" value="Unassembled WGS sequence"/>
</dbReference>
<protein>
    <submittedName>
        <fullName evidence="1">Uncharacterized protein</fullName>
    </submittedName>
</protein>
<evidence type="ECO:0000313" key="2">
    <source>
        <dbReference type="Proteomes" id="UP001139353"/>
    </source>
</evidence>
<sequence length="131" mass="14411">MADPAPLTAADLVELARARTRSTCPACEALVCPGWEAWPGSVARDALERVGTLRDASLDDPTVAEYHPAGTHAWSPDAPIAPAWFPYNRCDAWRCKACARAFLRYTEFGGYYTEERVREIDARLVVDVPAS</sequence>
<comment type="caution">
    <text evidence="1">The sequence shown here is derived from an EMBL/GenBank/DDBJ whole genome shotgun (WGS) entry which is preliminary data.</text>
</comment>
<name>A0A9X2C454_9BURK</name>
<keyword evidence="2" id="KW-1185">Reference proteome</keyword>
<reference evidence="1" key="1">
    <citation type="submission" date="2021-11" db="EMBL/GenBank/DDBJ databases">
        <title>BS-T2-15 a new species belonging to the Comamonadaceae family isolated from the soil of a French oak forest.</title>
        <authorList>
            <person name="Mieszkin S."/>
            <person name="Alain K."/>
        </authorList>
    </citation>
    <scope>NUCLEOTIDE SEQUENCE</scope>
    <source>
        <strain evidence="1">BS-T2-15</strain>
    </source>
</reference>
<gene>
    <name evidence="1" type="ORF">LPC04_26955</name>
</gene>
<dbReference type="EMBL" id="JAJLJH010000014">
    <property type="protein sequence ID" value="MCK9689374.1"/>
    <property type="molecule type" value="Genomic_DNA"/>
</dbReference>